<reference evidence="12" key="1">
    <citation type="journal article" date="2020" name="mSystems">
        <title>Genome- and Community-Level Interaction Insights into Carbon Utilization and Element Cycling Functions of Hydrothermarchaeota in Hydrothermal Sediment.</title>
        <authorList>
            <person name="Zhou Z."/>
            <person name="Liu Y."/>
            <person name="Xu W."/>
            <person name="Pan J."/>
            <person name="Luo Z.H."/>
            <person name="Li M."/>
        </authorList>
    </citation>
    <scope>NUCLEOTIDE SEQUENCE [LARGE SCALE GENOMIC DNA]</scope>
    <source>
        <strain evidence="12">SpSt-609</strain>
    </source>
</reference>
<comment type="function">
    <text evidence="8 10">GTPase that plays an essential role in the late steps of ribosome biogenesis.</text>
</comment>
<dbReference type="InterPro" id="IPR005225">
    <property type="entry name" value="Small_GTP-bd"/>
</dbReference>
<dbReference type="SUPFAM" id="SSF52540">
    <property type="entry name" value="P-loop containing nucleoside triphosphate hydrolases"/>
    <property type="match status" value="2"/>
</dbReference>
<dbReference type="PROSITE" id="PS51712">
    <property type="entry name" value="G_ENGA"/>
    <property type="match status" value="2"/>
</dbReference>
<dbReference type="InterPro" id="IPR027417">
    <property type="entry name" value="P-loop_NTPase"/>
</dbReference>
<dbReference type="Pfam" id="PF14714">
    <property type="entry name" value="KH_dom-like"/>
    <property type="match status" value="1"/>
</dbReference>
<feature type="binding site" evidence="8">
    <location>
        <begin position="66"/>
        <end position="70"/>
    </location>
    <ligand>
        <name>GTP</name>
        <dbReference type="ChEBI" id="CHEBI:37565"/>
        <label>1</label>
    </ligand>
</feature>
<dbReference type="InterPro" id="IPR006073">
    <property type="entry name" value="GTP-bd"/>
</dbReference>
<gene>
    <name evidence="8" type="primary">der</name>
    <name evidence="12" type="ORF">ENT77_04620</name>
</gene>
<dbReference type="PRINTS" id="PR00326">
    <property type="entry name" value="GTP1OBG"/>
</dbReference>
<comment type="caution">
    <text evidence="12">The sequence shown here is derived from an EMBL/GenBank/DDBJ whole genome shotgun (WGS) entry which is preliminary data.</text>
</comment>
<dbReference type="InterPro" id="IPR015946">
    <property type="entry name" value="KH_dom-like_a/b"/>
</dbReference>
<dbReference type="PIRSF" id="PIRSF006485">
    <property type="entry name" value="GTP-binding_EngA"/>
    <property type="match status" value="1"/>
</dbReference>
<dbReference type="AlphaFoldDB" id="A0A7C4VUH2"/>
<evidence type="ECO:0000256" key="2">
    <source>
        <dbReference type="ARBA" id="ARBA00020953"/>
    </source>
</evidence>
<evidence type="ECO:0000259" key="11">
    <source>
        <dbReference type="PROSITE" id="PS51712"/>
    </source>
</evidence>
<dbReference type="PANTHER" id="PTHR43834">
    <property type="entry name" value="GTPASE DER"/>
    <property type="match status" value="1"/>
</dbReference>
<keyword evidence="6 8" id="KW-0342">GTP-binding</keyword>
<dbReference type="Gene3D" id="3.40.50.300">
    <property type="entry name" value="P-loop containing nucleotide triphosphate hydrolases"/>
    <property type="match status" value="2"/>
</dbReference>
<dbReference type="PANTHER" id="PTHR43834:SF6">
    <property type="entry name" value="GTPASE DER"/>
    <property type="match status" value="1"/>
</dbReference>
<dbReference type="InterPro" id="IPR031166">
    <property type="entry name" value="G_ENGA"/>
</dbReference>
<evidence type="ECO:0000313" key="12">
    <source>
        <dbReference type="EMBL" id="HGU40466.1"/>
    </source>
</evidence>
<keyword evidence="3 8" id="KW-0690">Ribosome biogenesis</keyword>
<feature type="binding site" evidence="8">
    <location>
        <begin position="245"/>
        <end position="249"/>
    </location>
    <ligand>
        <name>GTP</name>
        <dbReference type="ChEBI" id="CHEBI:37565"/>
        <label>2</label>
    </ligand>
</feature>
<comment type="subunit">
    <text evidence="8">Associates with the 50S ribosomal subunit.</text>
</comment>
<feature type="binding site" evidence="8">
    <location>
        <begin position="198"/>
        <end position="205"/>
    </location>
    <ligand>
        <name>GTP</name>
        <dbReference type="ChEBI" id="CHEBI:37565"/>
        <label>2</label>
    </ligand>
</feature>
<sequence length="446" mass="50445">MPQTQGQRKNKVPTVLIVGRSNVGKSTLFNKLIGKRKSIVADESGTTRDAVVDRVVWHDKQFLLVDTCGIFEGREDEIYEKSKEMTINALVEADLVLFVVDGRRGLSSEDFTVADIVRKSDVDVILVANKVENEKTYRDILPDLYTLGFGEPFPVSAEQSKNLDELIELIVKKLEERGYDLTKASEQTENIVRVAIVGRPNAGKSSLFNMIVKEERAVVTPIAGTTRDTIDELVNIDGRSYLFVDTAGLRRKSRIENFLERVSTLRTIEAIERSDVVLIVIDSTEGITRQDQKIAGLAEKRGKGTVVVLNKWDLIKHAERRAQEFIDYVREKLYFIDYSPIVFTSAIKKVGYKELLRSINTAYESLNRRVPTSAVNSALQRMIAKPPHGIKIYYGLQVDIRPPTFLFFANKAEIPESFQSAIRRTIREQVDPFTGAPIFLKFKPRS</sequence>
<dbReference type="InterPro" id="IPR016484">
    <property type="entry name" value="GTPase_Der"/>
</dbReference>
<name>A0A7C4VUH2_9BACT</name>
<feature type="binding site" evidence="8">
    <location>
        <begin position="310"/>
        <end position="313"/>
    </location>
    <ligand>
        <name>GTP</name>
        <dbReference type="ChEBI" id="CHEBI:37565"/>
        <label>2</label>
    </ligand>
</feature>
<evidence type="ECO:0000256" key="7">
    <source>
        <dbReference type="ARBA" id="ARBA00032345"/>
    </source>
</evidence>
<feature type="domain" description="EngA-type G" evidence="11">
    <location>
        <begin position="192"/>
        <end position="367"/>
    </location>
</feature>
<keyword evidence="5 8" id="KW-0547">Nucleotide-binding</keyword>
<evidence type="ECO:0000256" key="5">
    <source>
        <dbReference type="ARBA" id="ARBA00022741"/>
    </source>
</evidence>
<comment type="similarity">
    <text evidence="1 8 9 10">Belongs to the TRAFAC class TrmE-Era-EngA-EngB-Septin-like GTPase superfamily. EngA (Der) GTPase family.</text>
</comment>
<dbReference type="NCBIfam" id="TIGR00231">
    <property type="entry name" value="small_GTP"/>
    <property type="match status" value="2"/>
</dbReference>
<dbReference type="NCBIfam" id="TIGR03594">
    <property type="entry name" value="GTPase_EngA"/>
    <property type="match status" value="1"/>
</dbReference>
<dbReference type="HAMAP" id="MF_00195">
    <property type="entry name" value="GTPase_Der"/>
    <property type="match status" value="1"/>
</dbReference>
<dbReference type="CDD" id="cd01895">
    <property type="entry name" value="EngA2"/>
    <property type="match status" value="1"/>
</dbReference>
<dbReference type="GO" id="GO:0005525">
    <property type="term" value="F:GTP binding"/>
    <property type="evidence" value="ECO:0007669"/>
    <property type="project" value="UniProtKB-UniRule"/>
</dbReference>
<dbReference type="Gene3D" id="3.30.300.20">
    <property type="match status" value="1"/>
</dbReference>
<feature type="binding site" evidence="8">
    <location>
        <begin position="129"/>
        <end position="132"/>
    </location>
    <ligand>
        <name>GTP</name>
        <dbReference type="ChEBI" id="CHEBI:37565"/>
        <label>1</label>
    </ligand>
</feature>
<proteinExistence type="inferred from homology"/>
<evidence type="ECO:0000256" key="8">
    <source>
        <dbReference type="HAMAP-Rule" id="MF_00195"/>
    </source>
</evidence>
<dbReference type="Pfam" id="PF01926">
    <property type="entry name" value="MMR_HSR1"/>
    <property type="match status" value="2"/>
</dbReference>
<evidence type="ECO:0000256" key="9">
    <source>
        <dbReference type="PROSITE-ProRule" id="PRU01049"/>
    </source>
</evidence>
<evidence type="ECO:0000256" key="1">
    <source>
        <dbReference type="ARBA" id="ARBA00008279"/>
    </source>
</evidence>
<evidence type="ECO:0000256" key="10">
    <source>
        <dbReference type="RuleBase" id="RU004481"/>
    </source>
</evidence>
<dbReference type="GO" id="GO:0042254">
    <property type="term" value="P:ribosome biogenesis"/>
    <property type="evidence" value="ECO:0007669"/>
    <property type="project" value="UniProtKB-KW"/>
</dbReference>
<dbReference type="InterPro" id="IPR032859">
    <property type="entry name" value="KH_dom-like"/>
</dbReference>
<evidence type="ECO:0000256" key="3">
    <source>
        <dbReference type="ARBA" id="ARBA00022517"/>
    </source>
</evidence>
<feature type="domain" description="EngA-type G" evidence="11">
    <location>
        <begin position="13"/>
        <end position="178"/>
    </location>
</feature>
<protein>
    <recommendedName>
        <fullName evidence="2 8">GTPase Der</fullName>
    </recommendedName>
    <alternativeName>
        <fullName evidence="7 8">GTP-binding protein EngA</fullName>
    </alternativeName>
</protein>
<evidence type="ECO:0000256" key="6">
    <source>
        <dbReference type="ARBA" id="ARBA00023134"/>
    </source>
</evidence>
<keyword evidence="4 10" id="KW-0677">Repeat</keyword>
<organism evidence="12">
    <name type="scientific">Fervidobacterium thailandense</name>
    <dbReference type="NCBI Taxonomy" id="1008305"/>
    <lineage>
        <taxon>Bacteria</taxon>
        <taxon>Thermotogati</taxon>
        <taxon>Thermotogota</taxon>
        <taxon>Thermotogae</taxon>
        <taxon>Thermotogales</taxon>
        <taxon>Fervidobacteriaceae</taxon>
        <taxon>Fervidobacterium</taxon>
    </lineage>
</organism>
<dbReference type="EMBL" id="DSZY01000021">
    <property type="protein sequence ID" value="HGU40466.1"/>
    <property type="molecule type" value="Genomic_DNA"/>
</dbReference>
<dbReference type="FunFam" id="3.40.50.300:FF:000040">
    <property type="entry name" value="GTPase Der"/>
    <property type="match status" value="1"/>
</dbReference>
<dbReference type="GO" id="GO:0043022">
    <property type="term" value="F:ribosome binding"/>
    <property type="evidence" value="ECO:0007669"/>
    <property type="project" value="TreeGrafter"/>
</dbReference>
<accession>A0A7C4VUH2</accession>
<evidence type="ECO:0000256" key="4">
    <source>
        <dbReference type="ARBA" id="ARBA00022737"/>
    </source>
</evidence>
<dbReference type="CDD" id="cd01894">
    <property type="entry name" value="EngA1"/>
    <property type="match status" value="1"/>
</dbReference>
<feature type="binding site" evidence="8">
    <location>
        <begin position="19"/>
        <end position="26"/>
    </location>
    <ligand>
        <name>GTP</name>
        <dbReference type="ChEBI" id="CHEBI:37565"/>
        <label>1</label>
    </ligand>
</feature>